<dbReference type="Gene3D" id="1.10.287.470">
    <property type="entry name" value="Helix hairpin bin"/>
    <property type="match status" value="1"/>
</dbReference>
<dbReference type="Proteomes" id="UP000501812">
    <property type="component" value="Chromosome"/>
</dbReference>
<keyword evidence="4" id="KW-0472">Membrane</keyword>
<dbReference type="PANTHER" id="PTHR30386:SF26">
    <property type="entry name" value="TRANSPORT PROTEIN COMB"/>
    <property type="match status" value="1"/>
</dbReference>
<feature type="region of interest" description="Disordered" evidence="6">
    <location>
        <begin position="1"/>
        <end position="34"/>
    </location>
</feature>
<accession>A0A858RQJ0</accession>
<evidence type="ECO:0000259" key="7">
    <source>
        <dbReference type="Pfam" id="PF25876"/>
    </source>
</evidence>
<dbReference type="InterPro" id="IPR058792">
    <property type="entry name" value="Beta-barrel_RND_2"/>
</dbReference>
<dbReference type="SUPFAM" id="SSF111369">
    <property type="entry name" value="HlyD-like secretion proteins"/>
    <property type="match status" value="2"/>
</dbReference>
<keyword evidence="11" id="KW-1185">Reference proteome</keyword>
<dbReference type="RefSeq" id="WP_169456876.1">
    <property type="nucleotide sequence ID" value="NZ_CP051774.1"/>
</dbReference>
<organism evidence="10 11">
    <name type="scientific">Luteolibacter luteus</name>
    <dbReference type="NCBI Taxonomy" id="2728835"/>
    <lineage>
        <taxon>Bacteria</taxon>
        <taxon>Pseudomonadati</taxon>
        <taxon>Verrucomicrobiota</taxon>
        <taxon>Verrucomicrobiia</taxon>
        <taxon>Verrucomicrobiales</taxon>
        <taxon>Verrucomicrobiaceae</taxon>
        <taxon>Luteolibacter</taxon>
    </lineage>
</organism>
<keyword evidence="2" id="KW-0812">Transmembrane</keyword>
<dbReference type="InterPro" id="IPR058625">
    <property type="entry name" value="MdtA-like_BSH"/>
</dbReference>
<proteinExistence type="predicted"/>
<protein>
    <submittedName>
        <fullName evidence="10">HlyD family secretion protein</fullName>
    </submittedName>
</protein>
<dbReference type="KEGG" id="luo:HHL09_22245"/>
<dbReference type="Gene3D" id="2.40.50.100">
    <property type="match status" value="1"/>
</dbReference>
<dbReference type="InterPro" id="IPR050739">
    <property type="entry name" value="MFP"/>
</dbReference>
<evidence type="ECO:0000256" key="6">
    <source>
        <dbReference type="SAM" id="MobiDB-lite"/>
    </source>
</evidence>
<reference evidence="10 11" key="1">
    <citation type="submission" date="2020-04" db="EMBL/GenBank/DDBJ databases">
        <title>Luteolibacter sp. G-1-1-1 isolated from soil.</title>
        <authorList>
            <person name="Dahal R.H."/>
        </authorList>
    </citation>
    <scope>NUCLEOTIDE SEQUENCE [LARGE SCALE GENOMIC DNA]</scope>
    <source>
        <strain evidence="10 11">G-1-1-1</strain>
    </source>
</reference>
<dbReference type="Pfam" id="PF25954">
    <property type="entry name" value="Beta-barrel_RND_2"/>
    <property type="match status" value="1"/>
</dbReference>
<sequence length="391" mass="41264">MSNPSIKPSEENSGETGILPDESTPDAGSGKAPKKRGIASRLLTLGFLAGGVAWGVHFVHESMTYEKTDDAYITGHIHRISPGVAGPVLKVLVEENQHVKAGQELAEIDPLEFAIARQKLQAAKAQADASLVQALAALDRSKAEEQQAEAQVGSASAMVKQTEAQLDLANVNYHRNSSLFNGGTRAVSEAEVDTTRSVVATTTASLEAAKAAHAAAEAKKKTSAAAVEVAEAEVQAAKATIEAQAAALREIERQFADTKLVAPADGIVGNKNIETGNRVQAGQPVFALVENDYWVVANFKETQLGSMKTGQDVEIRVDALDGKAFHGKIESIAPSTGAQFALLPPDNATGNFTKVVQRVPVKIVFDADSIHGFEDSLRPGLSTMIRVKVKG</sequence>
<dbReference type="GO" id="GO:0055085">
    <property type="term" value="P:transmembrane transport"/>
    <property type="evidence" value="ECO:0007669"/>
    <property type="project" value="InterPro"/>
</dbReference>
<evidence type="ECO:0000313" key="10">
    <source>
        <dbReference type="EMBL" id="QJE98390.1"/>
    </source>
</evidence>
<evidence type="ECO:0000256" key="3">
    <source>
        <dbReference type="ARBA" id="ARBA00022989"/>
    </source>
</evidence>
<dbReference type="PRINTS" id="PR01490">
    <property type="entry name" value="RTXTOXIND"/>
</dbReference>
<evidence type="ECO:0000256" key="2">
    <source>
        <dbReference type="ARBA" id="ARBA00022692"/>
    </source>
</evidence>
<feature type="domain" description="CusB-like beta-barrel" evidence="9">
    <location>
        <begin position="294"/>
        <end position="336"/>
    </location>
</feature>
<keyword evidence="3" id="KW-1133">Transmembrane helix</keyword>
<gene>
    <name evidence="10" type="ORF">HHL09_22245</name>
</gene>
<evidence type="ECO:0000259" key="9">
    <source>
        <dbReference type="Pfam" id="PF25954"/>
    </source>
</evidence>
<feature type="domain" description="Multidrug resistance protein MdtA-like alpha-helical hairpin" evidence="7">
    <location>
        <begin position="154"/>
        <end position="216"/>
    </location>
</feature>
<dbReference type="Gene3D" id="2.40.30.170">
    <property type="match status" value="1"/>
</dbReference>
<evidence type="ECO:0000256" key="5">
    <source>
        <dbReference type="SAM" id="Coils"/>
    </source>
</evidence>
<evidence type="ECO:0000259" key="8">
    <source>
        <dbReference type="Pfam" id="PF25917"/>
    </source>
</evidence>
<dbReference type="EMBL" id="CP051774">
    <property type="protein sequence ID" value="QJE98390.1"/>
    <property type="molecule type" value="Genomic_DNA"/>
</dbReference>
<name>A0A858RQJ0_9BACT</name>
<evidence type="ECO:0000313" key="11">
    <source>
        <dbReference type="Proteomes" id="UP000501812"/>
    </source>
</evidence>
<evidence type="ECO:0000256" key="4">
    <source>
        <dbReference type="ARBA" id="ARBA00023136"/>
    </source>
</evidence>
<dbReference type="AlphaFoldDB" id="A0A858RQJ0"/>
<keyword evidence="5" id="KW-0175">Coiled coil</keyword>
<dbReference type="Pfam" id="PF25917">
    <property type="entry name" value="BSH_RND"/>
    <property type="match status" value="1"/>
</dbReference>
<feature type="domain" description="Multidrug resistance protein MdtA-like barrel-sandwich hybrid" evidence="8">
    <location>
        <begin position="80"/>
        <end position="289"/>
    </location>
</feature>
<dbReference type="PANTHER" id="PTHR30386">
    <property type="entry name" value="MEMBRANE FUSION SUBUNIT OF EMRAB-TOLC MULTIDRUG EFFLUX PUMP"/>
    <property type="match status" value="1"/>
</dbReference>
<feature type="coiled-coil region" evidence="5">
    <location>
        <begin position="227"/>
        <end position="254"/>
    </location>
</feature>
<dbReference type="Pfam" id="PF25876">
    <property type="entry name" value="HH_MFP_RND"/>
    <property type="match status" value="1"/>
</dbReference>
<dbReference type="InterPro" id="IPR058624">
    <property type="entry name" value="MdtA-like_HH"/>
</dbReference>
<comment type="subcellular location">
    <subcellularLocation>
        <location evidence="1">Membrane</location>
        <topology evidence="1">Single-pass membrane protein</topology>
    </subcellularLocation>
</comment>
<dbReference type="GO" id="GO:0016020">
    <property type="term" value="C:membrane"/>
    <property type="evidence" value="ECO:0007669"/>
    <property type="project" value="UniProtKB-SubCell"/>
</dbReference>
<evidence type="ECO:0000256" key="1">
    <source>
        <dbReference type="ARBA" id="ARBA00004167"/>
    </source>
</evidence>